<dbReference type="EC" id="2.7.13.3" evidence="2"/>
<dbReference type="GO" id="GO:0000155">
    <property type="term" value="F:phosphorelay sensor kinase activity"/>
    <property type="evidence" value="ECO:0007669"/>
    <property type="project" value="InterPro"/>
</dbReference>
<name>A0A2W5UWJ0_9BACT</name>
<keyword evidence="4" id="KW-0808">Transferase</keyword>
<organism evidence="13 14">
    <name type="scientific">Archangium gephyra</name>
    <dbReference type="NCBI Taxonomy" id="48"/>
    <lineage>
        <taxon>Bacteria</taxon>
        <taxon>Pseudomonadati</taxon>
        <taxon>Myxococcota</taxon>
        <taxon>Myxococcia</taxon>
        <taxon>Myxococcales</taxon>
        <taxon>Cystobacterineae</taxon>
        <taxon>Archangiaceae</taxon>
        <taxon>Archangium</taxon>
    </lineage>
</organism>
<dbReference type="Pfam" id="PF08448">
    <property type="entry name" value="PAS_4"/>
    <property type="match status" value="1"/>
</dbReference>
<dbReference type="SUPFAM" id="SSF52172">
    <property type="entry name" value="CheY-like"/>
    <property type="match status" value="1"/>
</dbReference>
<evidence type="ECO:0000259" key="11">
    <source>
        <dbReference type="PROSITE" id="PS50110"/>
    </source>
</evidence>
<evidence type="ECO:0000256" key="7">
    <source>
        <dbReference type="ARBA" id="ARBA00022840"/>
    </source>
</evidence>
<keyword evidence="7" id="KW-0067">ATP-binding</keyword>
<evidence type="ECO:0000259" key="12">
    <source>
        <dbReference type="PROSITE" id="PS50112"/>
    </source>
</evidence>
<dbReference type="CDD" id="cd00082">
    <property type="entry name" value="HisKA"/>
    <property type="match status" value="1"/>
</dbReference>
<dbReference type="CDD" id="cd17534">
    <property type="entry name" value="REC_DC-like"/>
    <property type="match status" value="1"/>
</dbReference>
<dbReference type="EMBL" id="QFQP01000029">
    <property type="protein sequence ID" value="PZR07734.1"/>
    <property type="molecule type" value="Genomic_DNA"/>
</dbReference>
<dbReference type="SUPFAM" id="SSF55874">
    <property type="entry name" value="ATPase domain of HSP90 chaperone/DNA topoisomerase II/histidine kinase"/>
    <property type="match status" value="1"/>
</dbReference>
<feature type="domain" description="Response regulatory" evidence="11">
    <location>
        <begin position="14"/>
        <end position="129"/>
    </location>
</feature>
<feature type="domain" description="PAS" evidence="12">
    <location>
        <begin position="141"/>
        <end position="198"/>
    </location>
</feature>
<dbReference type="Pfam" id="PF02518">
    <property type="entry name" value="HATPase_c"/>
    <property type="match status" value="1"/>
</dbReference>
<dbReference type="NCBIfam" id="TIGR00229">
    <property type="entry name" value="sensory_box"/>
    <property type="match status" value="1"/>
</dbReference>
<dbReference type="PANTHER" id="PTHR43065:SF10">
    <property type="entry name" value="PEROXIDE STRESS-ACTIVATED HISTIDINE KINASE MAK3"/>
    <property type="match status" value="1"/>
</dbReference>
<keyword evidence="5" id="KW-0547">Nucleotide-binding</keyword>
<proteinExistence type="predicted"/>
<dbReference type="InterPro" id="IPR036097">
    <property type="entry name" value="HisK_dim/P_sf"/>
</dbReference>
<dbReference type="SMART" id="SM00448">
    <property type="entry name" value="REC"/>
    <property type="match status" value="1"/>
</dbReference>
<dbReference type="InterPro" id="IPR004358">
    <property type="entry name" value="Sig_transdc_His_kin-like_C"/>
</dbReference>
<feature type="modified residue" description="4-aspartylphosphate" evidence="9">
    <location>
        <position position="64"/>
    </location>
</feature>
<dbReference type="InterPro" id="IPR003661">
    <property type="entry name" value="HisK_dim/P_dom"/>
</dbReference>
<dbReference type="InterPro" id="IPR036890">
    <property type="entry name" value="HATPase_C_sf"/>
</dbReference>
<evidence type="ECO:0000313" key="13">
    <source>
        <dbReference type="EMBL" id="PZR07734.1"/>
    </source>
</evidence>
<dbReference type="PROSITE" id="PS50110">
    <property type="entry name" value="RESPONSE_REGULATORY"/>
    <property type="match status" value="1"/>
</dbReference>
<dbReference type="InterPro" id="IPR011006">
    <property type="entry name" value="CheY-like_superfamily"/>
</dbReference>
<evidence type="ECO:0000256" key="1">
    <source>
        <dbReference type="ARBA" id="ARBA00000085"/>
    </source>
</evidence>
<comment type="catalytic activity">
    <reaction evidence="1">
        <text>ATP + protein L-histidine = ADP + protein N-phospho-L-histidine.</text>
        <dbReference type="EC" id="2.7.13.3"/>
    </reaction>
</comment>
<gene>
    <name evidence="13" type="ORF">DI536_26875</name>
</gene>
<keyword evidence="3 9" id="KW-0597">Phosphoprotein</keyword>
<evidence type="ECO:0000256" key="5">
    <source>
        <dbReference type="ARBA" id="ARBA00022741"/>
    </source>
</evidence>
<evidence type="ECO:0000256" key="4">
    <source>
        <dbReference type="ARBA" id="ARBA00022679"/>
    </source>
</evidence>
<dbReference type="InterPro" id="IPR013656">
    <property type="entry name" value="PAS_4"/>
</dbReference>
<dbReference type="SUPFAM" id="SSF47384">
    <property type="entry name" value="Homodimeric domain of signal transducing histidine kinase"/>
    <property type="match status" value="1"/>
</dbReference>
<evidence type="ECO:0000256" key="3">
    <source>
        <dbReference type="ARBA" id="ARBA00022553"/>
    </source>
</evidence>
<dbReference type="Pfam" id="PF00072">
    <property type="entry name" value="Response_reg"/>
    <property type="match status" value="1"/>
</dbReference>
<keyword evidence="8" id="KW-0902">Two-component regulatory system</keyword>
<dbReference type="GO" id="GO:0005524">
    <property type="term" value="F:ATP binding"/>
    <property type="evidence" value="ECO:0007669"/>
    <property type="project" value="UniProtKB-KW"/>
</dbReference>
<dbReference type="PRINTS" id="PR00344">
    <property type="entry name" value="BCTRLSENSOR"/>
</dbReference>
<dbReference type="Gene3D" id="1.10.287.130">
    <property type="match status" value="1"/>
</dbReference>
<sequence length="591" mass="63413">MSAATAVDRKPASRIVIVEDEAVLALNLERQLRQLGYDVRGVAADSKEALELVARERPDLLLMDIRIQGSLDGIETAREVQQRHDVAVVYLTAHSDPTTIERAQATGPLGYLLKPFKKPDLQNVVRIALDRRENERALQRREEALRITLSCIDEAIVTTDLGGAVTSLNVAATQLVGRDDAALMQRPLAEVLPLRRPDGIRLSADPVAAAQAQGRVPVEGQLDTPRGARSVVGTAVALRQGGAPFGVVVALRDLTELLQARRQLEFAERLSALGTLAAGVAHESNNPLSVVLANLSFALGEQTDAEVHEALLEAHDAGRRVATIVADLRAFSQPQSESFSAIDPREPLVAALGITRSTWKSVAGVHLNLGPVPAVLASPTRLAQVLVNLIVNAVHAMKTVATREHRLTLTSSLDDSGRVALSVRDTGPGVPDPLRERVFEPFFTTKPQGEGTGLGLAISRSIVEQHGGRFELTSDENGACFTIRLPPGGSTPMRSFTRSRLCWVGAITEEARLMGCQPVAPVAADVRAALSEQPAVVIAALGNQAFRALTRDVPDLEAQAIHVSDEAPRTGQIRLVPPFDFAALAALQRRR</sequence>
<dbReference type="SMART" id="SM00387">
    <property type="entry name" value="HATPase_c"/>
    <property type="match status" value="1"/>
</dbReference>
<reference evidence="13 14" key="1">
    <citation type="submission" date="2017-08" db="EMBL/GenBank/DDBJ databases">
        <title>Infants hospitalized years apart are colonized by the same room-sourced microbial strains.</title>
        <authorList>
            <person name="Brooks B."/>
            <person name="Olm M.R."/>
            <person name="Firek B.A."/>
            <person name="Baker R."/>
            <person name="Thomas B.C."/>
            <person name="Morowitz M.J."/>
            <person name="Banfield J.F."/>
        </authorList>
    </citation>
    <scope>NUCLEOTIDE SEQUENCE [LARGE SCALE GENOMIC DNA]</scope>
    <source>
        <strain evidence="13">S2_003_000_R2_14</strain>
    </source>
</reference>
<evidence type="ECO:0000256" key="2">
    <source>
        <dbReference type="ARBA" id="ARBA00012438"/>
    </source>
</evidence>
<feature type="domain" description="Histidine kinase" evidence="10">
    <location>
        <begin position="279"/>
        <end position="489"/>
    </location>
</feature>
<evidence type="ECO:0000256" key="8">
    <source>
        <dbReference type="ARBA" id="ARBA00023012"/>
    </source>
</evidence>
<comment type="caution">
    <text evidence="13">The sequence shown here is derived from an EMBL/GenBank/DDBJ whole genome shotgun (WGS) entry which is preliminary data.</text>
</comment>
<evidence type="ECO:0000256" key="6">
    <source>
        <dbReference type="ARBA" id="ARBA00022777"/>
    </source>
</evidence>
<keyword evidence="6" id="KW-0418">Kinase</keyword>
<dbReference type="PROSITE" id="PS50112">
    <property type="entry name" value="PAS"/>
    <property type="match status" value="1"/>
</dbReference>
<dbReference type="AlphaFoldDB" id="A0A2W5UWJ0"/>
<dbReference type="Gene3D" id="3.30.450.20">
    <property type="entry name" value="PAS domain"/>
    <property type="match status" value="1"/>
</dbReference>
<dbReference type="Gene3D" id="3.30.565.10">
    <property type="entry name" value="Histidine kinase-like ATPase, C-terminal domain"/>
    <property type="match status" value="1"/>
</dbReference>
<dbReference type="SUPFAM" id="SSF55785">
    <property type="entry name" value="PYP-like sensor domain (PAS domain)"/>
    <property type="match status" value="1"/>
</dbReference>
<dbReference type="InterPro" id="IPR001789">
    <property type="entry name" value="Sig_transdc_resp-reg_receiver"/>
</dbReference>
<dbReference type="Gene3D" id="3.40.50.2300">
    <property type="match status" value="1"/>
</dbReference>
<dbReference type="PROSITE" id="PS50109">
    <property type="entry name" value="HIS_KIN"/>
    <property type="match status" value="1"/>
</dbReference>
<dbReference type="Pfam" id="PF00512">
    <property type="entry name" value="HisKA"/>
    <property type="match status" value="1"/>
</dbReference>
<dbReference type="InterPro" id="IPR035965">
    <property type="entry name" value="PAS-like_dom_sf"/>
</dbReference>
<accession>A0A2W5UWJ0</accession>
<evidence type="ECO:0000259" key="10">
    <source>
        <dbReference type="PROSITE" id="PS50109"/>
    </source>
</evidence>
<dbReference type="InterPro" id="IPR005467">
    <property type="entry name" value="His_kinase_dom"/>
</dbReference>
<protein>
    <recommendedName>
        <fullName evidence="2">histidine kinase</fullName>
        <ecNumber evidence="2">2.7.13.3</ecNumber>
    </recommendedName>
</protein>
<dbReference type="Proteomes" id="UP000249061">
    <property type="component" value="Unassembled WGS sequence"/>
</dbReference>
<dbReference type="PANTHER" id="PTHR43065">
    <property type="entry name" value="SENSOR HISTIDINE KINASE"/>
    <property type="match status" value="1"/>
</dbReference>
<evidence type="ECO:0000256" key="9">
    <source>
        <dbReference type="PROSITE-ProRule" id="PRU00169"/>
    </source>
</evidence>
<dbReference type="InterPro" id="IPR003594">
    <property type="entry name" value="HATPase_dom"/>
</dbReference>
<dbReference type="SMART" id="SM00388">
    <property type="entry name" value="HisKA"/>
    <property type="match status" value="1"/>
</dbReference>
<dbReference type="InterPro" id="IPR000014">
    <property type="entry name" value="PAS"/>
</dbReference>
<evidence type="ECO:0000313" key="14">
    <source>
        <dbReference type="Proteomes" id="UP000249061"/>
    </source>
</evidence>